<evidence type="ECO:0000256" key="2">
    <source>
        <dbReference type="ARBA" id="ARBA00018951"/>
    </source>
</evidence>
<feature type="compositionally biased region" description="Polar residues" evidence="3">
    <location>
        <begin position="31"/>
        <end position="41"/>
    </location>
</feature>
<proteinExistence type="inferred from homology"/>
<dbReference type="OrthoDB" id="10253878at2759"/>
<dbReference type="WBParaSite" id="ASIM_0001287901-mRNA-1">
    <property type="protein sequence ID" value="ASIM_0001287901-mRNA-1"/>
    <property type="gene ID" value="ASIM_0001287901"/>
</dbReference>
<dbReference type="EMBL" id="UYRR01031172">
    <property type="protein sequence ID" value="VDK47143.1"/>
    <property type="molecule type" value="Genomic_DNA"/>
</dbReference>
<dbReference type="InterPro" id="IPR007303">
    <property type="entry name" value="TIP41-like"/>
</dbReference>
<dbReference type="GO" id="GO:0031929">
    <property type="term" value="P:TOR signaling"/>
    <property type="evidence" value="ECO:0007669"/>
    <property type="project" value="TreeGrafter"/>
</dbReference>
<dbReference type="PANTHER" id="PTHR21021">
    <property type="entry name" value="GAF/PUTATIVE CYTOSKELETAL PROTEIN"/>
    <property type="match status" value="1"/>
</dbReference>
<protein>
    <recommendedName>
        <fullName evidence="2">TIP41-like protein</fullName>
    </recommendedName>
</protein>
<name>A0A0M3JX26_ANISI</name>
<evidence type="ECO:0000313" key="4">
    <source>
        <dbReference type="EMBL" id="VDK47143.1"/>
    </source>
</evidence>
<evidence type="ECO:0000313" key="5">
    <source>
        <dbReference type="Proteomes" id="UP000267096"/>
    </source>
</evidence>
<dbReference type="PANTHER" id="PTHR21021:SF16">
    <property type="entry name" value="TIP41-LIKE PROTEIN"/>
    <property type="match status" value="1"/>
</dbReference>
<accession>A0A0M3JX26</accession>
<evidence type="ECO:0000256" key="1">
    <source>
        <dbReference type="ARBA" id="ARBA00006658"/>
    </source>
</evidence>
<gene>
    <name evidence="4" type="ORF">ASIM_LOCUS12345</name>
</gene>
<dbReference type="Proteomes" id="UP000267096">
    <property type="component" value="Unassembled WGS sequence"/>
</dbReference>
<reference evidence="6" key="1">
    <citation type="submission" date="2017-02" db="UniProtKB">
        <authorList>
            <consortium name="WormBaseParasite"/>
        </authorList>
    </citation>
    <scope>IDENTIFICATION</scope>
</reference>
<reference evidence="4 5" key="2">
    <citation type="submission" date="2018-11" db="EMBL/GenBank/DDBJ databases">
        <authorList>
            <consortium name="Pathogen Informatics"/>
        </authorList>
    </citation>
    <scope>NUCLEOTIDE SEQUENCE [LARGE SCALE GENOMIC DNA]</scope>
</reference>
<evidence type="ECO:0000313" key="6">
    <source>
        <dbReference type="WBParaSite" id="ASIM_0001287901-mRNA-1"/>
    </source>
</evidence>
<evidence type="ECO:0000256" key="3">
    <source>
        <dbReference type="SAM" id="MobiDB-lite"/>
    </source>
</evidence>
<dbReference type="InterPro" id="IPR051330">
    <property type="entry name" value="Phosphatase_reg/MetRdx"/>
</dbReference>
<comment type="similarity">
    <text evidence="1">Belongs to the TIP41 family.</text>
</comment>
<sequence>MSEIQRQPRRLSTDGGADDGDQSDDARNVENGYSTPATVTTRTSYHYNRRSHLTSTTMNSAYAEQTFQFDSFVIQVTSDHILPSLCHHEGRGGSVQDCKVCEYNAILSLPHLPEMVFPNNVLMIQDTTRPNIKLSFNALDALKMVNANTLPDVQVGPSAIWQQSRMGCDVVRKFGNPFDWTYSTDYQGSVEGFKVESTDEAIDMEKLTRRDPIHFYSQVALYEDELADHGCAQLSVRIRVMPSCFFLLSRFYLRVDNVMVRVCDTRVYGEHNKGYFIREWSKREAKYTELSPLVYYL</sequence>
<dbReference type="Pfam" id="PF04176">
    <property type="entry name" value="TIP41"/>
    <property type="match status" value="1"/>
</dbReference>
<keyword evidence="5" id="KW-1185">Reference proteome</keyword>
<dbReference type="AlphaFoldDB" id="A0A0M3JX26"/>
<dbReference type="GO" id="GO:0005829">
    <property type="term" value="C:cytosol"/>
    <property type="evidence" value="ECO:0007669"/>
    <property type="project" value="TreeGrafter"/>
</dbReference>
<organism evidence="6">
    <name type="scientific">Anisakis simplex</name>
    <name type="common">Herring worm</name>
    <dbReference type="NCBI Taxonomy" id="6269"/>
    <lineage>
        <taxon>Eukaryota</taxon>
        <taxon>Metazoa</taxon>
        <taxon>Ecdysozoa</taxon>
        <taxon>Nematoda</taxon>
        <taxon>Chromadorea</taxon>
        <taxon>Rhabditida</taxon>
        <taxon>Spirurina</taxon>
        <taxon>Ascaridomorpha</taxon>
        <taxon>Ascaridoidea</taxon>
        <taxon>Anisakidae</taxon>
        <taxon>Anisakis</taxon>
        <taxon>Anisakis simplex complex</taxon>
    </lineage>
</organism>
<feature type="region of interest" description="Disordered" evidence="3">
    <location>
        <begin position="1"/>
        <end position="41"/>
    </location>
</feature>